<comment type="caution">
    <text evidence="1">The sequence shown here is derived from an EMBL/GenBank/DDBJ whole genome shotgun (WGS) entry which is preliminary data.</text>
</comment>
<evidence type="ECO:0000313" key="1">
    <source>
        <dbReference type="EMBL" id="EPX60096.1"/>
    </source>
</evidence>
<proteinExistence type="predicted"/>
<organism evidence="1 2">
    <name type="scientific">Cystobacter fuscus (strain ATCC 25194 / DSM 2262 / NBRC 100088 / M29)</name>
    <dbReference type="NCBI Taxonomy" id="1242864"/>
    <lineage>
        <taxon>Bacteria</taxon>
        <taxon>Pseudomonadati</taxon>
        <taxon>Myxococcota</taxon>
        <taxon>Myxococcia</taxon>
        <taxon>Myxococcales</taxon>
        <taxon>Cystobacterineae</taxon>
        <taxon>Archangiaceae</taxon>
        <taxon>Cystobacter</taxon>
    </lineage>
</organism>
<dbReference type="eggNOG" id="COG4430">
    <property type="taxonomic scope" value="Bacteria"/>
</dbReference>
<protein>
    <recommendedName>
        <fullName evidence="3">Bacteriocin-protection protein</fullName>
    </recommendedName>
</protein>
<dbReference type="OrthoDB" id="9796999at2"/>
<keyword evidence="2" id="KW-1185">Reference proteome</keyword>
<dbReference type="AlphaFoldDB" id="S9PAI5"/>
<accession>S9PAI5</accession>
<sequence length="195" mass="22741">MKPTFFATPADWRAWLEKHHEQQPELLVGFYKRDSGRPSITWPESVDQALCFGWIDGVRKRLDEHSYTIRFTPRKPRSIWSSVNIQRVRELTGQGLMRPAGLRAFEARSEERSGIYSHEQKDTALPEAYDKQLKANKKAWSFFQSQAPWYQRAALHWITSAKKEETRLKRLATLLQDSAEGRTVHHLTRTPPAPK</sequence>
<dbReference type="Proteomes" id="UP000011682">
    <property type="component" value="Unassembled WGS sequence"/>
</dbReference>
<dbReference type="EMBL" id="ANAH02000014">
    <property type="protein sequence ID" value="EPX60096.1"/>
    <property type="molecule type" value="Genomic_DNA"/>
</dbReference>
<reference evidence="1" key="1">
    <citation type="submission" date="2013-05" db="EMBL/GenBank/DDBJ databases">
        <title>Genome assembly of Cystobacter fuscus DSM 2262.</title>
        <authorList>
            <person name="Sharma G."/>
            <person name="Khatri I."/>
            <person name="Kaur C."/>
            <person name="Mayilraj S."/>
            <person name="Subramanian S."/>
        </authorList>
    </citation>
    <scope>NUCLEOTIDE SEQUENCE [LARGE SCALE GENOMIC DNA]</scope>
    <source>
        <strain evidence="1">DSM 2262</strain>
    </source>
</reference>
<name>S9PAI5_CYSF2</name>
<gene>
    <name evidence="1" type="ORF">D187_002182</name>
</gene>
<evidence type="ECO:0000313" key="2">
    <source>
        <dbReference type="Proteomes" id="UP000011682"/>
    </source>
</evidence>
<evidence type="ECO:0008006" key="3">
    <source>
        <dbReference type="Google" id="ProtNLM"/>
    </source>
</evidence>
<dbReference type="Pfam" id="PF13376">
    <property type="entry name" value="OmdA"/>
    <property type="match status" value="1"/>
</dbReference>